<dbReference type="Gene3D" id="3.40.140.10">
    <property type="entry name" value="Cytidine Deaminase, domain 2"/>
    <property type="match status" value="1"/>
</dbReference>
<keyword evidence="5" id="KW-1185">Reference proteome</keyword>
<comment type="caution">
    <text evidence="4">The sequence shown here is derived from an EMBL/GenBank/DDBJ whole genome shotgun (WGS) entry which is preliminary data.</text>
</comment>
<dbReference type="CDD" id="cd01285">
    <property type="entry name" value="nucleoside_deaminase"/>
    <property type="match status" value="1"/>
</dbReference>
<name>A0ABQ3FUM3_9BURK</name>
<sequence>MSTLHDDSNHLRRAFVAARTARAAGDMPFGAVLVRDGQAVWTARNRQHTAGDPSAHAELVLLREACAALGPDALRGATVYASGEPCAMCAGAMFWAGVARIVFGAPLAEMEARLGGPLLGLGCAQTLAAAQPAVTVQGPLLLDEALAALA</sequence>
<dbReference type="PROSITE" id="PS00903">
    <property type="entry name" value="CYT_DCMP_DEAMINASES_1"/>
    <property type="match status" value="1"/>
</dbReference>
<reference evidence="5" key="1">
    <citation type="journal article" date="2019" name="Int. J. Syst. Evol. Microbiol.">
        <title>The Global Catalogue of Microorganisms (GCM) 10K type strain sequencing project: providing services to taxonomists for standard genome sequencing and annotation.</title>
        <authorList>
            <consortium name="The Broad Institute Genomics Platform"/>
            <consortium name="The Broad Institute Genome Sequencing Center for Infectious Disease"/>
            <person name="Wu L."/>
            <person name="Ma J."/>
        </authorList>
    </citation>
    <scope>NUCLEOTIDE SEQUENCE [LARGE SCALE GENOMIC DNA]</scope>
    <source>
        <strain evidence="5">KCTC 23314</strain>
    </source>
</reference>
<gene>
    <name evidence="4" type="ORF">GCM10007320_00260</name>
</gene>
<dbReference type="PROSITE" id="PS51747">
    <property type="entry name" value="CYT_DCMP_DEAMINASES_2"/>
    <property type="match status" value="1"/>
</dbReference>
<feature type="domain" description="CMP/dCMP-type deaminase" evidence="3">
    <location>
        <begin position="5"/>
        <end position="118"/>
    </location>
</feature>
<accession>A0ABQ3FUM3</accession>
<keyword evidence="2" id="KW-0862">Zinc</keyword>
<dbReference type="PANTHER" id="PTHR11079">
    <property type="entry name" value="CYTOSINE DEAMINASE FAMILY MEMBER"/>
    <property type="match status" value="1"/>
</dbReference>
<dbReference type="InterPro" id="IPR016192">
    <property type="entry name" value="APOBEC/CMP_deaminase_Zn-bd"/>
</dbReference>
<evidence type="ECO:0000256" key="2">
    <source>
        <dbReference type="ARBA" id="ARBA00022833"/>
    </source>
</evidence>
<dbReference type="Pfam" id="PF00383">
    <property type="entry name" value="dCMP_cyt_deam_1"/>
    <property type="match status" value="1"/>
</dbReference>
<keyword evidence="1" id="KW-0479">Metal-binding</keyword>
<dbReference type="PANTHER" id="PTHR11079:SF179">
    <property type="entry name" value="TRNA(ADENINE(34)) DEAMINASE, CHLOROPLASTIC"/>
    <property type="match status" value="1"/>
</dbReference>
<evidence type="ECO:0000313" key="5">
    <source>
        <dbReference type="Proteomes" id="UP000626210"/>
    </source>
</evidence>
<dbReference type="Proteomes" id="UP000626210">
    <property type="component" value="Unassembled WGS sequence"/>
</dbReference>
<dbReference type="SUPFAM" id="SSF53927">
    <property type="entry name" value="Cytidine deaminase-like"/>
    <property type="match status" value="1"/>
</dbReference>
<evidence type="ECO:0000256" key="1">
    <source>
        <dbReference type="ARBA" id="ARBA00022723"/>
    </source>
</evidence>
<proteinExistence type="predicted"/>
<dbReference type="RefSeq" id="WP_189685013.1">
    <property type="nucleotide sequence ID" value="NZ_BMYK01000001.1"/>
</dbReference>
<evidence type="ECO:0000313" key="4">
    <source>
        <dbReference type="EMBL" id="GHC68201.1"/>
    </source>
</evidence>
<dbReference type="InterPro" id="IPR002125">
    <property type="entry name" value="CMP_dCMP_dom"/>
</dbReference>
<dbReference type="EMBL" id="BMYK01000001">
    <property type="protein sequence ID" value="GHC68201.1"/>
    <property type="molecule type" value="Genomic_DNA"/>
</dbReference>
<protein>
    <recommendedName>
        <fullName evidence="3">CMP/dCMP-type deaminase domain-containing protein</fullName>
    </recommendedName>
</protein>
<dbReference type="InterPro" id="IPR016193">
    <property type="entry name" value="Cytidine_deaminase-like"/>
</dbReference>
<organism evidence="4 5">
    <name type="scientific">Pseudorhodoferax aquiterrae</name>
    <dbReference type="NCBI Taxonomy" id="747304"/>
    <lineage>
        <taxon>Bacteria</taxon>
        <taxon>Pseudomonadati</taxon>
        <taxon>Pseudomonadota</taxon>
        <taxon>Betaproteobacteria</taxon>
        <taxon>Burkholderiales</taxon>
        <taxon>Comamonadaceae</taxon>
    </lineage>
</organism>
<evidence type="ECO:0000259" key="3">
    <source>
        <dbReference type="PROSITE" id="PS51747"/>
    </source>
</evidence>